<keyword evidence="4" id="KW-1185">Reference proteome</keyword>
<dbReference type="PANTHER" id="PTHR38886">
    <property type="entry name" value="SESA DOMAIN-CONTAINING PROTEIN"/>
    <property type="match status" value="1"/>
</dbReference>
<reference evidence="3 4" key="1">
    <citation type="submission" date="2015-10" db="EMBL/GenBank/DDBJ databases">
        <title>Full genome of DAOMC 229536 Phialocephala scopiformis, a fungal endophyte of spruce producing the potent anti-insectan compound rugulosin.</title>
        <authorList>
            <consortium name="DOE Joint Genome Institute"/>
            <person name="Walker A.K."/>
            <person name="Frasz S.L."/>
            <person name="Seifert K.A."/>
            <person name="Miller J.D."/>
            <person name="Mondo S.J."/>
            <person name="Labutti K."/>
            <person name="Lipzen A."/>
            <person name="Dockter R."/>
            <person name="Kennedy M."/>
            <person name="Grigoriev I.V."/>
            <person name="Spatafora J.W."/>
        </authorList>
    </citation>
    <scope>NUCLEOTIDE SEQUENCE [LARGE SCALE GENOMIC DNA]</scope>
    <source>
        <strain evidence="3 4">CBS 120377</strain>
    </source>
</reference>
<evidence type="ECO:0000313" key="3">
    <source>
        <dbReference type="EMBL" id="KUJ09638.1"/>
    </source>
</evidence>
<dbReference type="EMBL" id="KQ947431">
    <property type="protein sequence ID" value="KUJ09638.1"/>
    <property type="molecule type" value="Genomic_DNA"/>
</dbReference>
<dbReference type="Pfam" id="PF22893">
    <property type="entry name" value="ULD_2"/>
    <property type="match status" value="1"/>
</dbReference>
<gene>
    <name evidence="3" type="ORF">LY89DRAFT_597775</name>
</gene>
<dbReference type="InterPro" id="IPR054464">
    <property type="entry name" value="ULD_fung"/>
</dbReference>
<evidence type="ECO:0000256" key="1">
    <source>
        <dbReference type="SAM" id="MobiDB-lite"/>
    </source>
</evidence>
<dbReference type="GeneID" id="28819719"/>
<dbReference type="OrthoDB" id="3045089at2759"/>
<feature type="domain" description="Ubiquitin-like" evidence="2">
    <location>
        <begin position="250"/>
        <end position="331"/>
    </location>
</feature>
<feature type="region of interest" description="Disordered" evidence="1">
    <location>
        <begin position="343"/>
        <end position="364"/>
    </location>
</feature>
<dbReference type="InParanoid" id="A0A132BB83"/>
<evidence type="ECO:0000313" key="4">
    <source>
        <dbReference type="Proteomes" id="UP000070700"/>
    </source>
</evidence>
<organism evidence="3 4">
    <name type="scientific">Mollisia scopiformis</name>
    <name type="common">Conifer needle endophyte fungus</name>
    <name type="synonym">Phialocephala scopiformis</name>
    <dbReference type="NCBI Taxonomy" id="149040"/>
    <lineage>
        <taxon>Eukaryota</taxon>
        <taxon>Fungi</taxon>
        <taxon>Dikarya</taxon>
        <taxon>Ascomycota</taxon>
        <taxon>Pezizomycotina</taxon>
        <taxon>Leotiomycetes</taxon>
        <taxon>Helotiales</taxon>
        <taxon>Mollisiaceae</taxon>
        <taxon>Mollisia</taxon>
    </lineage>
</organism>
<feature type="compositionally biased region" description="Polar residues" evidence="1">
    <location>
        <begin position="343"/>
        <end position="352"/>
    </location>
</feature>
<dbReference type="Proteomes" id="UP000070700">
    <property type="component" value="Unassembled WGS sequence"/>
</dbReference>
<dbReference type="KEGG" id="psco:LY89DRAFT_597775"/>
<dbReference type="PANTHER" id="PTHR38886:SF1">
    <property type="entry name" value="NACHT-NTPASE AND P-LOOP NTPASES N-TERMINAL DOMAIN-CONTAINING PROTEIN"/>
    <property type="match status" value="1"/>
</dbReference>
<accession>A0A132BB83</accession>
<feature type="compositionally biased region" description="Basic and acidic residues" evidence="1">
    <location>
        <begin position="353"/>
        <end position="364"/>
    </location>
</feature>
<dbReference type="RefSeq" id="XP_018063993.1">
    <property type="nucleotide sequence ID" value="XM_018209993.1"/>
</dbReference>
<sequence length="364" mass="41252">MPIGVGSVGDIISICLLAKDLVEALNSSRGAAAEYQEIVRELWGLERALLQVDLLSRTHNSSPEINALHETARRAAEDCGVGIAGFLKKVKKYQPSLRESGSGSVLRDASRKIQWQLMQSNDVSKFRAEIGAQSQSISMLLATMSVRTLVVSDVKLNARLTSSESKIDDEMQKQTVIVAEVRDRLKENNTLISAVATKVTDALRFEWFRQLGSELKSMMNRIFRTNVATFEAVVAIQRVLPSHLERSMFRDPFILEDAIGRISPVHMDFINSWEAFDAILRLRFQDVQGFKKVRNNEYILQEHTTKREIKRTRRWDLAFMPGQRIDMSLVFVKKEAEEAEEIQSTSCPNCRATSDKSQDSDIQW</sequence>
<protein>
    <recommendedName>
        <fullName evidence="2">Ubiquitin-like domain-containing protein</fullName>
    </recommendedName>
</protein>
<name>A0A132BB83_MOLSC</name>
<dbReference type="AlphaFoldDB" id="A0A132BB83"/>
<evidence type="ECO:0000259" key="2">
    <source>
        <dbReference type="Pfam" id="PF22893"/>
    </source>
</evidence>
<proteinExistence type="predicted"/>